<organism evidence="1 2">
    <name type="scientific">Pusillibacter faecalis</name>
    <dbReference type="NCBI Taxonomy" id="2714358"/>
    <lineage>
        <taxon>Bacteria</taxon>
        <taxon>Bacillati</taxon>
        <taxon>Bacillota</taxon>
        <taxon>Clostridia</taxon>
        <taxon>Eubacteriales</taxon>
        <taxon>Oscillospiraceae</taxon>
        <taxon>Pusillibacter</taxon>
    </lineage>
</organism>
<dbReference type="EMBL" id="AP023420">
    <property type="protein sequence ID" value="BCK83313.1"/>
    <property type="molecule type" value="Genomic_DNA"/>
</dbReference>
<dbReference type="PROSITE" id="PS51257">
    <property type="entry name" value="PROKAR_LIPOPROTEIN"/>
    <property type="match status" value="1"/>
</dbReference>
<protein>
    <recommendedName>
        <fullName evidence="3">Lipoprotein</fullName>
    </recommendedName>
</protein>
<keyword evidence="2" id="KW-1185">Reference proteome</keyword>
<evidence type="ECO:0000313" key="1">
    <source>
        <dbReference type="EMBL" id="BCK83313.1"/>
    </source>
</evidence>
<evidence type="ECO:0000313" key="2">
    <source>
        <dbReference type="Proteomes" id="UP000679848"/>
    </source>
</evidence>
<accession>A0A810QFK8</accession>
<proteinExistence type="predicted"/>
<gene>
    <name evidence="1" type="ORF">MM59RIKEN_06320</name>
</gene>
<reference evidence="1" key="1">
    <citation type="submission" date="2020-09" db="EMBL/GenBank/DDBJ databases">
        <title>New species isolated from human feces.</title>
        <authorList>
            <person name="Kitahara M."/>
            <person name="Shigeno Y."/>
            <person name="Shime M."/>
            <person name="Matsumoto Y."/>
            <person name="Nakamura S."/>
            <person name="Motooka D."/>
            <person name="Fukuoka S."/>
            <person name="Nishikawa H."/>
            <person name="Benno Y."/>
        </authorList>
    </citation>
    <scope>NUCLEOTIDE SEQUENCE</scope>
    <source>
        <strain evidence="1">MM59</strain>
    </source>
</reference>
<name>A0A810QFK8_9FIRM</name>
<sequence length="227" mass="25125">MRRGLTACLCAVVLLTGCGKSYWTESCGDCEVTLRDSGNTEKAVEIVVTVDGEETILKTLAVPAERISAEAFTDILGYSGFRLTERQGLAVQDPAQDWSLRTYYAVEDGSVLQIAESFGWGPPQDYSVDLDEDGGMELVNNVTYGGDGHQDVHIFQRRPDGIWMGRLSTKNLPNHDDRGVTSTAVVYNAERNVFEIRYLMKNSQEPGVVESQGLERVEFTPYGVQEK</sequence>
<evidence type="ECO:0008006" key="3">
    <source>
        <dbReference type="Google" id="ProtNLM"/>
    </source>
</evidence>
<dbReference type="KEGG" id="pfaa:MM59RIKEN_06320"/>
<dbReference type="Proteomes" id="UP000679848">
    <property type="component" value="Chromosome"/>
</dbReference>
<dbReference type="RefSeq" id="WP_213542629.1">
    <property type="nucleotide sequence ID" value="NZ_AP023420.1"/>
</dbReference>
<dbReference type="AlphaFoldDB" id="A0A810QFK8"/>